<dbReference type="Proteomes" id="UP001066276">
    <property type="component" value="Chromosome 3_1"/>
</dbReference>
<accession>A0AAV7UGB2</accession>
<evidence type="ECO:0000256" key="1">
    <source>
        <dbReference type="SAM" id="MobiDB-lite"/>
    </source>
</evidence>
<dbReference type="EMBL" id="JANPWB010000005">
    <property type="protein sequence ID" value="KAJ1186707.1"/>
    <property type="molecule type" value="Genomic_DNA"/>
</dbReference>
<evidence type="ECO:0000313" key="3">
    <source>
        <dbReference type="Proteomes" id="UP001066276"/>
    </source>
</evidence>
<sequence>MALCRCNVDSKDIILQALSNQALQILSGFLRIADLRACAGPTIGDSPQQYPGGTIWSGVGEPDVHLPPANAVTSAANTGVFKPTSYFSKGKNFGSDSTGRGIAVRSRAEDNCGSDSTGRQIPVRSGEDARMRGKLRATARHTFRRPGGGAGGSEGKQTSHALGRAWPRQGKNFRSDSTGRGIAMRSRAEENCSSDSTGRRIPVRSGEDARTRGKLRVTAQQPFRRPGGGTGGGKASRPTTLWGERGPARCGPITGRGKKKIGNRGREEGKPITGRQLFLFLFEWLRLLCWVKWSRNTLAV</sequence>
<comment type="caution">
    <text evidence="2">The sequence shown here is derived from an EMBL/GenBank/DDBJ whole genome shotgun (WGS) entry which is preliminary data.</text>
</comment>
<name>A0AAV7UGB2_PLEWA</name>
<dbReference type="AlphaFoldDB" id="A0AAV7UGB2"/>
<keyword evidence="3" id="KW-1185">Reference proteome</keyword>
<proteinExistence type="predicted"/>
<protein>
    <submittedName>
        <fullName evidence="2">Uncharacterized protein</fullName>
    </submittedName>
</protein>
<feature type="compositionally biased region" description="Basic residues" evidence="1">
    <location>
        <begin position="132"/>
        <end position="144"/>
    </location>
</feature>
<evidence type="ECO:0000313" key="2">
    <source>
        <dbReference type="EMBL" id="KAJ1186707.1"/>
    </source>
</evidence>
<gene>
    <name evidence="2" type="ORF">NDU88_003488</name>
</gene>
<organism evidence="2 3">
    <name type="scientific">Pleurodeles waltl</name>
    <name type="common">Iberian ribbed newt</name>
    <dbReference type="NCBI Taxonomy" id="8319"/>
    <lineage>
        <taxon>Eukaryota</taxon>
        <taxon>Metazoa</taxon>
        <taxon>Chordata</taxon>
        <taxon>Craniata</taxon>
        <taxon>Vertebrata</taxon>
        <taxon>Euteleostomi</taxon>
        <taxon>Amphibia</taxon>
        <taxon>Batrachia</taxon>
        <taxon>Caudata</taxon>
        <taxon>Salamandroidea</taxon>
        <taxon>Salamandridae</taxon>
        <taxon>Pleurodelinae</taxon>
        <taxon>Pleurodeles</taxon>
    </lineage>
</organism>
<reference evidence="2" key="1">
    <citation type="journal article" date="2022" name="bioRxiv">
        <title>Sequencing and chromosome-scale assembly of the giantPleurodeles waltlgenome.</title>
        <authorList>
            <person name="Brown T."/>
            <person name="Elewa A."/>
            <person name="Iarovenko S."/>
            <person name="Subramanian E."/>
            <person name="Araus A.J."/>
            <person name="Petzold A."/>
            <person name="Susuki M."/>
            <person name="Suzuki K.-i.T."/>
            <person name="Hayashi T."/>
            <person name="Toyoda A."/>
            <person name="Oliveira C."/>
            <person name="Osipova E."/>
            <person name="Leigh N.D."/>
            <person name="Simon A."/>
            <person name="Yun M.H."/>
        </authorList>
    </citation>
    <scope>NUCLEOTIDE SEQUENCE</scope>
    <source>
        <strain evidence="2">20211129_DDA</strain>
        <tissue evidence="2">Liver</tissue>
    </source>
</reference>
<feature type="region of interest" description="Disordered" evidence="1">
    <location>
        <begin position="106"/>
        <end position="267"/>
    </location>
</feature>